<feature type="chain" id="PRO_5045188204" description="DUF3352 domain-containing protein" evidence="1">
    <location>
        <begin position="24"/>
        <end position="652"/>
    </location>
</feature>
<dbReference type="Proteomes" id="UP001158067">
    <property type="component" value="Unassembled WGS sequence"/>
</dbReference>
<proteinExistence type="predicted"/>
<name>A0ABY1PZC9_9BACT</name>
<dbReference type="RefSeq" id="WP_283432215.1">
    <property type="nucleotide sequence ID" value="NZ_FXUG01000004.1"/>
</dbReference>
<gene>
    <name evidence="2" type="ORF">SAMN06265222_10422</name>
</gene>
<sequence>MKFHWFRFSVSTLLLACFLSSFAVQTGYAEEASLAPPPASRLLPADTLAYLRIRDVDDLKEGFQRSSLGQMFDDPAMQPFVSDTYEVMKQTFTELASELGLTLPELLAIPRGQVAAALLQGVPDDTDTNSEAENDDELTDDQIRRRLQRRQRQLNSFAGVFMIDTGNDFQSADTMFELLDQVGKLAERDNSIKQTEKIGDHELIRWVRSRGRTSKLEWFHRDGMFVIGIGNQSAAEVLRRWNATDAPKNRKEAATQSAEDDVLTVGRLSGNADFAAVMTRCVGAEAETPQITFFVNPYAIAQRIIRRSSSSFFIMPIVEDLGISKIRGIGGSVFRGGELIESIIHLHVVIDAPRDGLFGVVRPQDVAPSPPSWIPAKLMSYSTAKWDIATSLDNLTKVVDRFAGEGGFNRFTEDRIQSRFDISLREDLIPNLTGRYVSMKRYQEPANWNSAARLDALQVTDPAKIETLIERVKAKLPPGELTTKKIAGTKVHFIKSRPRPNRELPETIRRPERSVFLLDDYLILANSREIVDAILEAHSGTADGLAMDSDFALLASEVGAKLGSEKPFYFEFSRDAENYRVLYEMAASPKSARLIQERAEQNEKLAGFAELLQSNQLPPFDDLRRYFNVSGIFGYNEPGGLHFGIMSLRPLE</sequence>
<evidence type="ECO:0000256" key="1">
    <source>
        <dbReference type="SAM" id="SignalP"/>
    </source>
</evidence>
<organism evidence="2 3">
    <name type="scientific">Neorhodopirellula lusitana</name>
    <dbReference type="NCBI Taxonomy" id="445327"/>
    <lineage>
        <taxon>Bacteria</taxon>
        <taxon>Pseudomonadati</taxon>
        <taxon>Planctomycetota</taxon>
        <taxon>Planctomycetia</taxon>
        <taxon>Pirellulales</taxon>
        <taxon>Pirellulaceae</taxon>
        <taxon>Neorhodopirellula</taxon>
    </lineage>
</organism>
<evidence type="ECO:0000313" key="3">
    <source>
        <dbReference type="Proteomes" id="UP001158067"/>
    </source>
</evidence>
<evidence type="ECO:0000313" key="2">
    <source>
        <dbReference type="EMBL" id="SMP52922.1"/>
    </source>
</evidence>
<keyword evidence="1" id="KW-0732">Signal</keyword>
<dbReference type="EMBL" id="FXUG01000004">
    <property type="protein sequence ID" value="SMP52922.1"/>
    <property type="molecule type" value="Genomic_DNA"/>
</dbReference>
<keyword evidence="3" id="KW-1185">Reference proteome</keyword>
<accession>A0ABY1PZC9</accession>
<comment type="caution">
    <text evidence="2">The sequence shown here is derived from an EMBL/GenBank/DDBJ whole genome shotgun (WGS) entry which is preliminary data.</text>
</comment>
<protein>
    <recommendedName>
        <fullName evidence="4">DUF3352 domain-containing protein</fullName>
    </recommendedName>
</protein>
<reference evidence="2 3" key="1">
    <citation type="submission" date="2017-05" db="EMBL/GenBank/DDBJ databases">
        <authorList>
            <person name="Varghese N."/>
            <person name="Submissions S."/>
        </authorList>
    </citation>
    <scope>NUCLEOTIDE SEQUENCE [LARGE SCALE GENOMIC DNA]</scope>
    <source>
        <strain evidence="2 3">DSM 25457</strain>
    </source>
</reference>
<feature type="signal peptide" evidence="1">
    <location>
        <begin position="1"/>
        <end position="23"/>
    </location>
</feature>
<evidence type="ECO:0008006" key="4">
    <source>
        <dbReference type="Google" id="ProtNLM"/>
    </source>
</evidence>